<proteinExistence type="predicted"/>
<evidence type="ECO:0000313" key="1">
    <source>
        <dbReference type="EMBL" id="MBP1079870.1"/>
    </source>
</evidence>
<comment type="caution">
    <text evidence="1">The sequence shown here is derived from an EMBL/GenBank/DDBJ whole genome shotgun (WGS) entry which is preliminary data.</text>
</comment>
<gene>
    <name evidence="1" type="ORF">JOC74_000358</name>
</gene>
<name>A0ABS4CS68_9BACI</name>
<evidence type="ECO:0000313" key="2">
    <source>
        <dbReference type="Proteomes" id="UP000674416"/>
    </source>
</evidence>
<reference evidence="1 2" key="1">
    <citation type="submission" date="2021-01" db="EMBL/GenBank/DDBJ databases">
        <title>Genomic Encyclopedia of Type Strains, Phase IV (KMG-IV): sequencing the most valuable type-strain genomes for metagenomic binning, comparative biology and taxonomic classification.</title>
        <authorList>
            <person name="Goeker M."/>
        </authorList>
    </citation>
    <scope>NUCLEOTIDE SEQUENCE [LARGE SCALE GENOMIC DNA]</scope>
    <source>
        <strain evidence="1 2">DSM 103394</strain>
    </source>
</reference>
<keyword evidence="2" id="KW-1185">Reference proteome</keyword>
<evidence type="ECO:0008006" key="3">
    <source>
        <dbReference type="Google" id="ProtNLM"/>
    </source>
</evidence>
<dbReference type="EMBL" id="JAFDST010000001">
    <property type="protein sequence ID" value="MBP1079870.1"/>
    <property type="molecule type" value="Genomic_DNA"/>
</dbReference>
<dbReference type="RefSeq" id="WP_082363730.1">
    <property type="nucleotide sequence ID" value="NZ_JAFDST010000001.1"/>
</dbReference>
<accession>A0ABS4CS68</accession>
<dbReference type="Proteomes" id="UP000674416">
    <property type="component" value="Unassembled WGS sequence"/>
</dbReference>
<dbReference type="InterPro" id="IPR025236">
    <property type="entry name" value="SR1P"/>
</dbReference>
<organism evidence="1 2">
    <name type="scientific">Bacillus capparidis</name>
    <dbReference type="NCBI Taxonomy" id="1840411"/>
    <lineage>
        <taxon>Bacteria</taxon>
        <taxon>Bacillati</taxon>
        <taxon>Bacillota</taxon>
        <taxon>Bacilli</taxon>
        <taxon>Bacillales</taxon>
        <taxon>Bacillaceae</taxon>
        <taxon>Bacillus</taxon>
    </lineage>
</organism>
<sequence>MGTIICSDCNETIQYFDDEKVTVLYASSKNCFCHVEEEDSDKI</sequence>
<protein>
    <recommendedName>
        <fullName evidence="3">GapA-binding peptide SR1P</fullName>
    </recommendedName>
</protein>
<dbReference type="Pfam" id="PF13790">
    <property type="entry name" value="SR1P"/>
    <property type="match status" value="1"/>
</dbReference>